<organism evidence="1 2">
    <name type="scientific">Allorhodopirellula solitaria</name>
    <dbReference type="NCBI Taxonomy" id="2527987"/>
    <lineage>
        <taxon>Bacteria</taxon>
        <taxon>Pseudomonadati</taxon>
        <taxon>Planctomycetota</taxon>
        <taxon>Planctomycetia</taxon>
        <taxon>Pirellulales</taxon>
        <taxon>Pirellulaceae</taxon>
        <taxon>Allorhodopirellula</taxon>
    </lineage>
</organism>
<comment type="caution">
    <text evidence="1">The sequence shown here is derived from an EMBL/GenBank/DDBJ whole genome shotgun (WGS) entry which is preliminary data.</text>
</comment>
<evidence type="ECO:0000313" key="2">
    <source>
        <dbReference type="Proteomes" id="UP000318053"/>
    </source>
</evidence>
<reference evidence="1 2" key="1">
    <citation type="submission" date="2019-02" db="EMBL/GenBank/DDBJ databases">
        <title>Deep-cultivation of Planctomycetes and their phenomic and genomic characterization uncovers novel biology.</title>
        <authorList>
            <person name="Wiegand S."/>
            <person name="Jogler M."/>
            <person name="Boedeker C."/>
            <person name="Pinto D."/>
            <person name="Vollmers J."/>
            <person name="Rivas-Marin E."/>
            <person name="Kohn T."/>
            <person name="Peeters S.H."/>
            <person name="Heuer A."/>
            <person name="Rast P."/>
            <person name="Oberbeckmann S."/>
            <person name="Bunk B."/>
            <person name="Jeske O."/>
            <person name="Meyerdierks A."/>
            <person name="Storesund J.E."/>
            <person name="Kallscheuer N."/>
            <person name="Luecker S."/>
            <person name="Lage O.M."/>
            <person name="Pohl T."/>
            <person name="Merkel B.J."/>
            <person name="Hornburger P."/>
            <person name="Mueller R.-W."/>
            <person name="Bruemmer F."/>
            <person name="Labrenz M."/>
            <person name="Spormann A.M."/>
            <person name="Op Den Camp H."/>
            <person name="Overmann J."/>
            <person name="Amann R."/>
            <person name="Jetten M.S.M."/>
            <person name="Mascher T."/>
            <person name="Medema M.H."/>
            <person name="Devos D.P."/>
            <person name="Kaster A.-K."/>
            <person name="Ovreas L."/>
            <person name="Rohde M."/>
            <person name="Galperin M.Y."/>
            <person name="Jogler C."/>
        </authorList>
    </citation>
    <scope>NUCLEOTIDE SEQUENCE [LARGE SCALE GENOMIC DNA]</scope>
    <source>
        <strain evidence="1 2">CA85</strain>
    </source>
</reference>
<dbReference type="InterPro" id="IPR001611">
    <property type="entry name" value="Leu-rich_rpt"/>
</dbReference>
<dbReference type="Proteomes" id="UP000318053">
    <property type="component" value="Unassembled WGS sequence"/>
</dbReference>
<dbReference type="AlphaFoldDB" id="A0A5C5YKE1"/>
<dbReference type="Pfam" id="PF13516">
    <property type="entry name" value="LRR_6"/>
    <property type="match status" value="1"/>
</dbReference>
<keyword evidence="2" id="KW-1185">Reference proteome</keyword>
<dbReference type="SUPFAM" id="SSF52047">
    <property type="entry name" value="RNI-like"/>
    <property type="match status" value="1"/>
</dbReference>
<evidence type="ECO:0000313" key="1">
    <source>
        <dbReference type="EMBL" id="TWT75332.1"/>
    </source>
</evidence>
<dbReference type="InterPro" id="IPR032675">
    <property type="entry name" value="LRR_dom_sf"/>
</dbReference>
<accession>A0A5C5YKE1</accession>
<dbReference type="EMBL" id="SJPK01000001">
    <property type="protein sequence ID" value="TWT75332.1"/>
    <property type="molecule type" value="Genomic_DNA"/>
</dbReference>
<proteinExistence type="predicted"/>
<name>A0A5C5YKE1_9BACT</name>
<gene>
    <name evidence="1" type="ORF">CA85_06230</name>
</gene>
<dbReference type="RefSeq" id="WP_186774706.1">
    <property type="nucleotide sequence ID" value="NZ_SJPK01000001.1"/>
</dbReference>
<sequence length="582" mass="64070">MACGLVLFWMAAGSAADRTRCYLPAPTGAADTDRDTFADAAIRQAGALPTESLGIDASSMGGDADWARYMALWKAHSSEPGSVAVRRWLGLPLEEEVQVSARKGRTSPRFLRWRAASFAVVQTPHFEILTRASEVDSRQIARDLERIYWVWTQLYFPLWVGRDAAAVSLSDWSPEATTADEFLSQRARSRLSLRQRHRVVLLPDERAYQQTVSQRQISAASSSTIAASTGFYSDSLATSFFYPQADQSSIAHEVCHQLFEEATDRTRAGATTATTDAFWLVEGIAGHFESLRYGQHLASIGGWDSKRLQYARYQSLIARQPTAPIAELQGDRTEIQQRADLSLWYSQAILRTHYALDSDPGSAQRAMIIDQLAEIYGVDVADFASLNHPHSEKDDRVDRFLLVRDDDLVAAPITGSATAICLAACEITERGWDALPPLPQVRWFDASRTKIAGPSVERLISDAAQLDQLSLEATQITPAIGSLIAGATELRELDLSWTAIDDSVVASLQHCPRLETVWLTGTPISDEALETLAALPNLKILDVQRTQISDAGIRRLEDSRPQVRINPLNLPDSSESSGAGEQ</sequence>
<dbReference type="Gene3D" id="3.80.10.10">
    <property type="entry name" value="Ribonuclease Inhibitor"/>
    <property type="match status" value="1"/>
</dbReference>
<protein>
    <submittedName>
        <fullName evidence="1">Leucine Rich repeats (2 copies)</fullName>
    </submittedName>
</protein>